<reference evidence="1" key="1">
    <citation type="journal article" date="2015" name="Proc. Natl. Acad. Sci. U.S.A.">
        <title>Networks of energetic and metabolic interactions define dynamics in microbial communities.</title>
        <authorList>
            <person name="Embree M."/>
            <person name="Liu J.K."/>
            <person name="Al-Bassam M.M."/>
            <person name="Zengler K."/>
        </authorList>
    </citation>
    <scope>NUCLEOTIDE SEQUENCE</scope>
</reference>
<comment type="caution">
    <text evidence="1">The sequence shown here is derived from an EMBL/GenBank/DDBJ whole genome shotgun (WGS) entry which is preliminary data.</text>
</comment>
<proteinExistence type="predicted"/>
<sequence length="96" mass="10204">MDKDRFIPTHVGNSTRLDREVKEVTVHPHACGELTDSGAGSAASIGSSPRMWGTLGAGVYDRLVERFIPTHVGNSTPSVAGKLLDTVHPHACGELQ</sequence>
<dbReference type="AntiFam" id="ANF00057">
    <property type="entry name" value="Translation of E. coli type CRISPR repeat"/>
</dbReference>
<protein>
    <submittedName>
        <fullName evidence="1">Uncharacterized protein</fullName>
    </submittedName>
</protein>
<dbReference type="AntiFam" id="ANF00006">
    <property type="entry name" value="Translation of CRISPR region"/>
</dbReference>
<gene>
    <name evidence="1" type="ORF">ASZ90_011377</name>
</gene>
<dbReference type="AlphaFoldDB" id="A0A0W8FDC7"/>
<organism evidence="1">
    <name type="scientific">hydrocarbon metagenome</name>
    <dbReference type="NCBI Taxonomy" id="938273"/>
    <lineage>
        <taxon>unclassified sequences</taxon>
        <taxon>metagenomes</taxon>
        <taxon>ecological metagenomes</taxon>
    </lineage>
</organism>
<accession>A0A0W8FDC7</accession>
<dbReference type="EMBL" id="LNQE01001348">
    <property type="protein sequence ID" value="KUG18905.1"/>
    <property type="molecule type" value="Genomic_DNA"/>
</dbReference>
<evidence type="ECO:0000313" key="1">
    <source>
        <dbReference type="EMBL" id="KUG18905.1"/>
    </source>
</evidence>
<name>A0A0W8FDC7_9ZZZZ</name>